<reference evidence="2" key="1">
    <citation type="journal article" date="2014" name="Int. J. Syst. Evol. Microbiol.">
        <title>Complete genome sequence of Corynebacterium casei LMG S-19264T (=DSM 44701T), isolated from a smear-ripened cheese.</title>
        <authorList>
            <consortium name="US DOE Joint Genome Institute (JGI-PGF)"/>
            <person name="Walter F."/>
            <person name="Albersmeier A."/>
            <person name="Kalinowski J."/>
            <person name="Ruckert C."/>
        </authorList>
    </citation>
    <scope>NUCLEOTIDE SEQUENCE</scope>
    <source>
        <strain evidence="2">JCM 5016</strain>
    </source>
</reference>
<name>A0A918RYA2_9ACTN</name>
<dbReference type="EMBL" id="BMWH01000046">
    <property type="protein sequence ID" value="GHA17114.1"/>
    <property type="molecule type" value="Genomic_DNA"/>
</dbReference>
<proteinExistence type="predicted"/>
<feature type="region of interest" description="Disordered" evidence="1">
    <location>
        <begin position="1"/>
        <end position="23"/>
    </location>
</feature>
<gene>
    <name evidence="2" type="ORF">GCM10010389_64370</name>
</gene>
<dbReference type="Proteomes" id="UP000623010">
    <property type="component" value="Unassembled WGS sequence"/>
</dbReference>
<sequence length="82" mass="8027">MVCAGGAASRRRRPGREAARGWTGTAAAGEGFVGGRGACGSVGAVSTVAKGHSRSARGQPVRGTHGRGYAARGVGPARIPGL</sequence>
<feature type="region of interest" description="Disordered" evidence="1">
    <location>
        <begin position="49"/>
        <end position="82"/>
    </location>
</feature>
<evidence type="ECO:0000313" key="2">
    <source>
        <dbReference type="EMBL" id="GHA17114.1"/>
    </source>
</evidence>
<comment type="caution">
    <text evidence="2">The sequence shown here is derived from an EMBL/GenBank/DDBJ whole genome shotgun (WGS) entry which is preliminary data.</text>
</comment>
<protein>
    <submittedName>
        <fullName evidence="2">Uncharacterized protein</fullName>
    </submittedName>
</protein>
<evidence type="ECO:0000256" key="1">
    <source>
        <dbReference type="SAM" id="MobiDB-lite"/>
    </source>
</evidence>
<reference evidence="2" key="2">
    <citation type="submission" date="2020-09" db="EMBL/GenBank/DDBJ databases">
        <authorList>
            <person name="Sun Q."/>
            <person name="Ohkuma M."/>
        </authorList>
    </citation>
    <scope>NUCLEOTIDE SEQUENCE</scope>
    <source>
        <strain evidence="2">JCM 5016</strain>
    </source>
</reference>
<evidence type="ECO:0000313" key="3">
    <source>
        <dbReference type="Proteomes" id="UP000623010"/>
    </source>
</evidence>
<keyword evidence="3" id="KW-1185">Reference proteome</keyword>
<organism evidence="2 3">
    <name type="scientific">Streptomyces echinoruber</name>
    <dbReference type="NCBI Taxonomy" id="68898"/>
    <lineage>
        <taxon>Bacteria</taxon>
        <taxon>Bacillati</taxon>
        <taxon>Actinomycetota</taxon>
        <taxon>Actinomycetes</taxon>
        <taxon>Kitasatosporales</taxon>
        <taxon>Streptomycetaceae</taxon>
        <taxon>Streptomyces</taxon>
    </lineage>
</organism>
<dbReference type="AlphaFoldDB" id="A0A918RYA2"/>
<accession>A0A918RYA2</accession>